<name>A0ABR5HZQ9_STRLW</name>
<sequence>MSTQTPAPGSAHHRLLALLDRYADPQGKLDAYLAEKLRTIVDTIEAVNPDRNADFSEGVDWTLDRLRSLIDDLAGGAR</sequence>
<proteinExistence type="predicted"/>
<evidence type="ECO:0000313" key="1">
    <source>
        <dbReference type="EMBL" id="KMS79562.1"/>
    </source>
</evidence>
<keyword evidence="2" id="KW-1185">Reference proteome</keyword>
<gene>
    <name evidence="1" type="ORF">ACH49_12070</name>
</gene>
<dbReference type="EMBL" id="LFEH01000033">
    <property type="protein sequence ID" value="KMS79562.1"/>
    <property type="molecule type" value="Genomic_DNA"/>
</dbReference>
<dbReference type="RefSeq" id="WP_048572678.1">
    <property type="nucleotide sequence ID" value="NZ_LFEH01000033.1"/>
</dbReference>
<comment type="caution">
    <text evidence="1">The sequence shown here is derived from an EMBL/GenBank/DDBJ whole genome shotgun (WGS) entry which is preliminary data.</text>
</comment>
<dbReference type="Proteomes" id="UP000037274">
    <property type="component" value="Unassembled WGS sequence"/>
</dbReference>
<protein>
    <submittedName>
        <fullName evidence="1">Uncharacterized protein</fullName>
    </submittedName>
</protein>
<organism evidence="1 2">
    <name type="scientific">Streptomyces leeuwenhoekii</name>
    <dbReference type="NCBI Taxonomy" id="1437453"/>
    <lineage>
        <taxon>Bacteria</taxon>
        <taxon>Bacillati</taxon>
        <taxon>Actinomycetota</taxon>
        <taxon>Actinomycetes</taxon>
        <taxon>Kitasatosporales</taxon>
        <taxon>Streptomycetaceae</taxon>
        <taxon>Streptomyces</taxon>
    </lineage>
</organism>
<reference evidence="1 2" key="1">
    <citation type="submission" date="2015-06" db="EMBL/GenBank/DDBJ databases">
        <title>Draft genome sequence of Streptomyces leeuwenhoekii C58, which produces the novel lasso peptide, chaxapeptin.</title>
        <authorList>
            <person name="Yi Y."/>
            <person name="Hai D."/>
            <person name="Jaspars M."/>
            <person name="Sheng H."/>
            <person name="Rateb M.E."/>
            <person name="Bull A."/>
            <person name="Goodfellow M."/>
            <person name="Asenjo J.A."/>
            <person name="Ebel R."/>
        </authorList>
    </citation>
    <scope>NUCLEOTIDE SEQUENCE [LARGE SCALE GENOMIC DNA]</scope>
    <source>
        <strain evidence="1 2">C58</strain>
    </source>
</reference>
<evidence type="ECO:0000313" key="2">
    <source>
        <dbReference type="Proteomes" id="UP000037274"/>
    </source>
</evidence>
<accession>A0ABR5HZQ9</accession>